<dbReference type="Proteomes" id="UP000784294">
    <property type="component" value="Unassembled WGS sequence"/>
</dbReference>
<evidence type="ECO:0000313" key="1">
    <source>
        <dbReference type="EMBL" id="VEL38298.1"/>
    </source>
</evidence>
<dbReference type="AlphaFoldDB" id="A0A448XJR3"/>
<organism evidence="1 2">
    <name type="scientific">Protopolystoma xenopodis</name>
    <dbReference type="NCBI Taxonomy" id="117903"/>
    <lineage>
        <taxon>Eukaryota</taxon>
        <taxon>Metazoa</taxon>
        <taxon>Spiralia</taxon>
        <taxon>Lophotrochozoa</taxon>
        <taxon>Platyhelminthes</taxon>
        <taxon>Monogenea</taxon>
        <taxon>Polyopisthocotylea</taxon>
        <taxon>Polystomatidea</taxon>
        <taxon>Polystomatidae</taxon>
        <taxon>Protopolystoma</taxon>
    </lineage>
</organism>
<reference evidence="1" key="1">
    <citation type="submission" date="2018-11" db="EMBL/GenBank/DDBJ databases">
        <authorList>
            <consortium name="Pathogen Informatics"/>
        </authorList>
    </citation>
    <scope>NUCLEOTIDE SEQUENCE</scope>
</reference>
<proteinExistence type="predicted"/>
<name>A0A448XJR3_9PLAT</name>
<keyword evidence="2" id="KW-1185">Reference proteome</keyword>
<gene>
    <name evidence="1" type="ORF">PXEA_LOCUS31738</name>
</gene>
<dbReference type="EMBL" id="CAAALY010257496">
    <property type="protein sequence ID" value="VEL38298.1"/>
    <property type="molecule type" value="Genomic_DNA"/>
</dbReference>
<sequence length="178" mass="19822">MLGGPVRIFYLDAVSERLAPTRRLHRKHRLPSKPFPPVHLIAWKRIWMLGAGSKPRPFTLKASAWPPGSQGDEAASPATACFGSRHEVSSQSVAWQQTPLGQLTHEAVVARETAVPPPPRLPVTEVRLRGEQLLRNLRCGLGDKESCIGQPMQRGSEKRFNKINSCHEKKALLDNQRS</sequence>
<comment type="caution">
    <text evidence="1">The sequence shown here is derived from an EMBL/GenBank/DDBJ whole genome shotgun (WGS) entry which is preliminary data.</text>
</comment>
<evidence type="ECO:0000313" key="2">
    <source>
        <dbReference type="Proteomes" id="UP000784294"/>
    </source>
</evidence>
<protein>
    <submittedName>
        <fullName evidence="1">Uncharacterized protein</fullName>
    </submittedName>
</protein>
<accession>A0A448XJR3</accession>